<dbReference type="RefSeq" id="XP_035687119.1">
    <property type="nucleotide sequence ID" value="XM_035831226.1"/>
</dbReference>
<dbReference type="GO" id="GO:0004497">
    <property type="term" value="F:monooxygenase activity"/>
    <property type="evidence" value="ECO:0007669"/>
    <property type="project" value="UniProtKB-KW"/>
</dbReference>
<dbReference type="PRINTS" id="PR00385">
    <property type="entry name" value="P450"/>
</dbReference>
<dbReference type="GO" id="GO:0005506">
    <property type="term" value="F:iron ion binding"/>
    <property type="evidence" value="ECO:0007669"/>
    <property type="project" value="InterPro"/>
</dbReference>
<evidence type="ECO:0000313" key="10">
    <source>
        <dbReference type="Proteomes" id="UP000001554"/>
    </source>
</evidence>
<evidence type="ECO:0000313" key="12">
    <source>
        <dbReference type="RefSeq" id="XP_035687119.1"/>
    </source>
</evidence>
<dbReference type="SUPFAM" id="SSF48264">
    <property type="entry name" value="Cytochrome P450"/>
    <property type="match status" value="1"/>
</dbReference>
<dbReference type="FunFam" id="1.10.630.10:FF:000006">
    <property type="entry name" value="Cytochrome P450 302a1, mitochondrial"/>
    <property type="match status" value="1"/>
</dbReference>
<dbReference type="PANTHER" id="PTHR24279:SF120">
    <property type="entry name" value="CYTOCHROME P450"/>
    <property type="match status" value="1"/>
</dbReference>
<dbReference type="Gene3D" id="1.10.630.10">
    <property type="entry name" value="Cytochrome P450"/>
    <property type="match status" value="1"/>
</dbReference>
<dbReference type="AlphaFoldDB" id="A0A9J7LQI8"/>
<evidence type="ECO:0000256" key="4">
    <source>
        <dbReference type="ARBA" id="ARBA00022723"/>
    </source>
</evidence>
<dbReference type="InterPro" id="IPR002401">
    <property type="entry name" value="Cyt_P450_E_grp-I"/>
</dbReference>
<evidence type="ECO:0000256" key="3">
    <source>
        <dbReference type="ARBA" id="ARBA00022617"/>
    </source>
</evidence>
<dbReference type="Proteomes" id="UP000001554">
    <property type="component" value="Chromosome 9"/>
</dbReference>
<dbReference type="RefSeq" id="XP_035687118.1">
    <property type="nucleotide sequence ID" value="XM_035831225.1"/>
</dbReference>
<dbReference type="GeneID" id="118423192"/>
<protein>
    <submittedName>
        <fullName evidence="11 12">Probable cytochrome P450 49a1</fullName>
    </submittedName>
</protein>
<evidence type="ECO:0000313" key="11">
    <source>
        <dbReference type="RefSeq" id="XP_035687118.1"/>
    </source>
</evidence>
<keyword evidence="3 8" id="KW-0349">Heme</keyword>
<dbReference type="GO" id="GO:0020037">
    <property type="term" value="F:heme binding"/>
    <property type="evidence" value="ECO:0007669"/>
    <property type="project" value="InterPro"/>
</dbReference>
<dbReference type="PROSITE" id="PS00086">
    <property type="entry name" value="CYTOCHROME_P450"/>
    <property type="match status" value="1"/>
</dbReference>
<evidence type="ECO:0000256" key="5">
    <source>
        <dbReference type="ARBA" id="ARBA00023002"/>
    </source>
</evidence>
<comment type="cofactor">
    <cofactor evidence="1 8">
        <name>heme</name>
        <dbReference type="ChEBI" id="CHEBI:30413"/>
    </cofactor>
</comment>
<comment type="similarity">
    <text evidence="2 9">Belongs to the cytochrome P450 family.</text>
</comment>
<evidence type="ECO:0000256" key="6">
    <source>
        <dbReference type="ARBA" id="ARBA00023004"/>
    </source>
</evidence>
<dbReference type="InterPro" id="IPR017972">
    <property type="entry name" value="Cyt_P450_CS"/>
</dbReference>
<evidence type="ECO:0000256" key="1">
    <source>
        <dbReference type="ARBA" id="ARBA00001971"/>
    </source>
</evidence>
<keyword evidence="6 8" id="KW-0408">Iron</keyword>
<reference evidence="10" key="1">
    <citation type="journal article" date="2020" name="Nat. Ecol. Evol.">
        <title>Deeply conserved synteny resolves early events in vertebrate evolution.</title>
        <authorList>
            <person name="Simakov O."/>
            <person name="Marletaz F."/>
            <person name="Yue J.X."/>
            <person name="O'Connell B."/>
            <person name="Jenkins J."/>
            <person name="Brandt A."/>
            <person name="Calef R."/>
            <person name="Tung C.H."/>
            <person name="Huang T.K."/>
            <person name="Schmutz J."/>
            <person name="Satoh N."/>
            <person name="Yu J.K."/>
            <person name="Putnam N.H."/>
            <person name="Green R.E."/>
            <person name="Rokhsar D.S."/>
        </authorList>
    </citation>
    <scope>NUCLEOTIDE SEQUENCE [LARGE SCALE GENOMIC DNA]</scope>
    <source>
        <strain evidence="10">S238N-H82</strain>
    </source>
</reference>
<evidence type="ECO:0000256" key="8">
    <source>
        <dbReference type="PIRSR" id="PIRSR602401-1"/>
    </source>
</evidence>
<accession>A0A9J7LQI8</accession>
<dbReference type="GO" id="GO:0042359">
    <property type="term" value="P:vitamin D metabolic process"/>
    <property type="evidence" value="ECO:0007669"/>
    <property type="project" value="UniProtKB-ARBA"/>
</dbReference>
<dbReference type="InterPro" id="IPR050479">
    <property type="entry name" value="CYP11_CYP27_families"/>
</dbReference>
<evidence type="ECO:0000256" key="9">
    <source>
        <dbReference type="RuleBase" id="RU000461"/>
    </source>
</evidence>
<keyword evidence="10" id="KW-1185">Reference proteome</keyword>
<evidence type="ECO:0000256" key="2">
    <source>
        <dbReference type="ARBA" id="ARBA00010617"/>
    </source>
</evidence>
<dbReference type="InterPro" id="IPR036396">
    <property type="entry name" value="Cyt_P450_sf"/>
</dbReference>
<dbReference type="OMA" id="LRANEQW"/>
<organism evidence="10 11">
    <name type="scientific">Branchiostoma floridae</name>
    <name type="common">Florida lancelet</name>
    <name type="synonym">Amphioxus</name>
    <dbReference type="NCBI Taxonomy" id="7739"/>
    <lineage>
        <taxon>Eukaryota</taxon>
        <taxon>Metazoa</taxon>
        <taxon>Chordata</taxon>
        <taxon>Cephalochordata</taxon>
        <taxon>Leptocardii</taxon>
        <taxon>Amphioxiformes</taxon>
        <taxon>Branchiostomatidae</taxon>
        <taxon>Branchiostoma</taxon>
    </lineage>
</organism>
<dbReference type="PANTHER" id="PTHR24279">
    <property type="entry name" value="CYTOCHROME P450"/>
    <property type="match status" value="1"/>
</dbReference>
<dbReference type="InterPro" id="IPR001128">
    <property type="entry name" value="Cyt_P450"/>
</dbReference>
<reference evidence="11 12" key="2">
    <citation type="submission" date="2025-04" db="UniProtKB">
        <authorList>
            <consortium name="RefSeq"/>
        </authorList>
    </citation>
    <scope>IDENTIFICATION</scope>
    <source>
        <strain evidence="11 12">S238N-H82</strain>
        <tissue evidence="11 12">Testes</tissue>
    </source>
</reference>
<dbReference type="PRINTS" id="PR00463">
    <property type="entry name" value="EP450I"/>
</dbReference>
<proteinExistence type="inferred from homology"/>
<keyword evidence="4 8" id="KW-0479">Metal-binding</keyword>
<name>A0A9J7LQI8_BRAFL</name>
<dbReference type="Pfam" id="PF00067">
    <property type="entry name" value="p450"/>
    <property type="match status" value="1"/>
</dbReference>
<dbReference type="KEGG" id="bfo:118423192"/>
<keyword evidence="7 9" id="KW-0503">Monooxygenase</keyword>
<dbReference type="GO" id="GO:0016705">
    <property type="term" value="F:oxidoreductase activity, acting on paired donors, with incorporation or reduction of molecular oxygen"/>
    <property type="evidence" value="ECO:0007669"/>
    <property type="project" value="InterPro"/>
</dbReference>
<keyword evidence="5 9" id="KW-0560">Oxidoreductase</keyword>
<gene>
    <name evidence="11 12" type="primary">LOC118423192</name>
</gene>
<dbReference type="OrthoDB" id="3945418at2759"/>
<evidence type="ECO:0000256" key="7">
    <source>
        <dbReference type="ARBA" id="ARBA00023033"/>
    </source>
</evidence>
<sequence>MKRAWLQHLVAKKLGADAVSIGRSGGETSTFSPPTTVHGHGDYVGTGPTAQPCTARPFEDMPGPRGLPLIGTLLDYTPLGPFSLKKLHESFFERYRQFGKISKETIGNKCFVSVYDPRDIETLFRTEGPNPSWMQLMALGEVRKRLGKPLGMINETGQKWRQLRYAAQSKLLNPKSVSSFVPVLDEISRDFVEKLRTGRSAATLEPTIDLDAELRKWSLESVVSATLGIRLGCLQKHRQIPDKDTEDLLQSSDAFLDTWSKLELGPPLYMLYPTKTWRKFLRANELWLSAAGRMIDRSLDRSESERDPLQPEVTLLEHIVTRKELTPDDVVMIITELIFAGIESTAVAMTYNLYTMAKNQHVQEKVRREVNAVVGKSGKVTQDALKSLKYVKACIKETSRVLPAFSMRNRILDKEIVLAGYRVPPNVIIRVLTHVTGQLPEYVVEPDRFAPERWLRDDTTIPKPHPFAVRPFGVGTRSCIGQRLAEQELGILLAKMIQQFHIECDGEMEQIFNIANKPDLSGTFKFTEL</sequence>
<feature type="binding site" description="axial binding residue" evidence="8">
    <location>
        <position position="479"/>
    </location>
    <ligand>
        <name>heme</name>
        <dbReference type="ChEBI" id="CHEBI:30413"/>
    </ligand>
    <ligandPart>
        <name>Fe</name>
        <dbReference type="ChEBI" id="CHEBI:18248"/>
    </ligandPart>
</feature>
<dbReference type="CDD" id="cd11054">
    <property type="entry name" value="CYP24A1-like"/>
    <property type="match status" value="1"/>
</dbReference>